<sequence length="65" mass="6934">MFSVLGEISEGLLGGAEGSEADGSLLCAGPGEGGGDGGREHHLRHRKPWVDAQRRVRGREEAERH</sequence>
<dbReference type="AlphaFoldDB" id="A0AAV0NQK9"/>
<evidence type="ECO:0000256" key="1">
    <source>
        <dbReference type="SAM" id="MobiDB-lite"/>
    </source>
</evidence>
<protein>
    <submittedName>
        <fullName evidence="2">Uncharacterized protein</fullName>
    </submittedName>
</protein>
<organism evidence="2 3">
    <name type="scientific">Linum tenue</name>
    <dbReference type="NCBI Taxonomy" id="586396"/>
    <lineage>
        <taxon>Eukaryota</taxon>
        <taxon>Viridiplantae</taxon>
        <taxon>Streptophyta</taxon>
        <taxon>Embryophyta</taxon>
        <taxon>Tracheophyta</taxon>
        <taxon>Spermatophyta</taxon>
        <taxon>Magnoliopsida</taxon>
        <taxon>eudicotyledons</taxon>
        <taxon>Gunneridae</taxon>
        <taxon>Pentapetalae</taxon>
        <taxon>rosids</taxon>
        <taxon>fabids</taxon>
        <taxon>Malpighiales</taxon>
        <taxon>Linaceae</taxon>
        <taxon>Linum</taxon>
    </lineage>
</organism>
<proteinExistence type="predicted"/>
<dbReference type="Proteomes" id="UP001154282">
    <property type="component" value="Unassembled WGS sequence"/>
</dbReference>
<evidence type="ECO:0000313" key="3">
    <source>
        <dbReference type="Proteomes" id="UP001154282"/>
    </source>
</evidence>
<accession>A0AAV0NQK9</accession>
<feature type="non-terminal residue" evidence="2">
    <location>
        <position position="65"/>
    </location>
</feature>
<evidence type="ECO:0000313" key="2">
    <source>
        <dbReference type="EMBL" id="CAI0460900.1"/>
    </source>
</evidence>
<comment type="caution">
    <text evidence="2">The sequence shown here is derived from an EMBL/GenBank/DDBJ whole genome shotgun (WGS) entry which is preliminary data.</text>
</comment>
<keyword evidence="3" id="KW-1185">Reference proteome</keyword>
<feature type="compositionally biased region" description="Basic and acidic residues" evidence="1">
    <location>
        <begin position="48"/>
        <end position="65"/>
    </location>
</feature>
<dbReference type="EMBL" id="CAMGYJ010000008">
    <property type="protein sequence ID" value="CAI0460900.1"/>
    <property type="molecule type" value="Genomic_DNA"/>
</dbReference>
<name>A0AAV0NQK9_9ROSI</name>
<reference evidence="2" key="1">
    <citation type="submission" date="2022-08" db="EMBL/GenBank/DDBJ databases">
        <authorList>
            <person name="Gutierrez-Valencia J."/>
        </authorList>
    </citation>
    <scope>NUCLEOTIDE SEQUENCE</scope>
</reference>
<gene>
    <name evidence="2" type="ORF">LITE_LOCUS34690</name>
</gene>
<feature type="region of interest" description="Disordered" evidence="1">
    <location>
        <begin position="13"/>
        <end position="65"/>
    </location>
</feature>